<dbReference type="OrthoDB" id="5853435at2759"/>
<dbReference type="AlphaFoldDB" id="A0A3P7JFR4"/>
<gene>
    <name evidence="2" type="ORF">SVUK_LOCUS14581</name>
</gene>
<reference evidence="2 3" key="1">
    <citation type="submission" date="2018-11" db="EMBL/GenBank/DDBJ databases">
        <authorList>
            <consortium name="Pathogen Informatics"/>
        </authorList>
    </citation>
    <scope>NUCLEOTIDE SEQUENCE [LARGE SCALE GENOMIC DNA]</scope>
</reference>
<evidence type="ECO:0000313" key="2">
    <source>
        <dbReference type="EMBL" id="VDM79583.1"/>
    </source>
</evidence>
<protein>
    <submittedName>
        <fullName evidence="2">Uncharacterized protein</fullName>
    </submittedName>
</protein>
<evidence type="ECO:0000313" key="3">
    <source>
        <dbReference type="Proteomes" id="UP000270094"/>
    </source>
</evidence>
<evidence type="ECO:0000256" key="1">
    <source>
        <dbReference type="SAM" id="MobiDB-lite"/>
    </source>
</evidence>
<name>A0A3P7JFR4_STRVU</name>
<sequence>MMVDIEVKKETKEEAMKKKKKEKEAEYVNPVTNMAISAPPPYKTLKPTGGPSHPLSQLTVAPLAKPDSSQQSQPNSGFNSGVAEQQNKGSTGETIVSKTIKTETYTKSVKSVGSTAEQQNKGSTGETIVSRTIKTETYTKSVKSVGSTSEEK</sequence>
<organism evidence="2 3">
    <name type="scientific">Strongylus vulgaris</name>
    <name type="common">Blood worm</name>
    <dbReference type="NCBI Taxonomy" id="40348"/>
    <lineage>
        <taxon>Eukaryota</taxon>
        <taxon>Metazoa</taxon>
        <taxon>Ecdysozoa</taxon>
        <taxon>Nematoda</taxon>
        <taxon>Chromadorea</taxon>
        <taxon>Rhabditida</taxon>
        <taxon>Rhabditina</taxon>
        <taxon>Rhabditomorpha</taxon>
        <taxon>Strongyloidea</taxon>
        <taxon>Strongylidae</taxon>
        <taxon>Strongylus</taxon>
    </lineage>
</organism>
<dbReference type="EMBL" id="UYYB01105640">
    <property type="protein sequence ID" value="VDM79583.1"/>
    <property type="molecule type" value="Genomic_DNA"/>
</dbReference>
<proteinExistence type="predicted"/>
<dbReference type="Proteomes" id="UP000270094">
    <property type="component" value="Unassembled WGS sequence"/>
</dbReference>
<keyword evidence="3" id="KW-1185">Reference proteome</keyword>
<feature type="region of interest" description="Disordered" evidence="1">
    <location>
        <begin position="1"/>
        <end position="128"/>
    </location>
</feature>
<feature type="compositionally biased region" description="Polar residues" evidence="1">
    <location>
        <begin position="67"/>
        <end position="128"/>
    </location>
</feature>
<feature type="compositionally biased region" description="Basic and acidic residues" evidence="1">
    <location>
        <begin position="1"/>
        <end position="26"/>
    </location>
</feature>
<accession>A0A3P7JFR4</accession>